<organism evidence="1 2">
    <name type="scientific">Cajanus cajan</name>
    <name type="common">Pigeon pea</name>
    <name type="synonym">Cajanus indicus</name>
    <dbReference type="NCBI Taxonomy" id="3821"/>
    <lineage>
        <taxon>Eukaryota</taxon>
        <taxon>Viridiplantae</taxon>
        <taxon>Streptophyta</taxon>
        <taxon>Embryophyta</taxon>
        <taxon>Tracheophyta</taxon>
        <taxon>Spermatophyta</taxon>
        <taxon>Magnoliopsida</taxon>
        <taxon>eudicotyledons</taxon>
        <taxon>Gunneridae</taxon>
        <taxon>Pentapetalae</taxon>
        <taxon>rosids</taxon>
        <taxon>fabids</taxon>
        <taxon>Fabales</taxon>
        <taxon>Fabaceae</taxon>
        <taxon>Papilionoideae</taxon>
        <taxon>50 kb inversion clade</taxon>
        <taxon>NPAAA clade</taxon>
        <taxon>indigoferoid/millettioid clade</taxon>
        <taxon>Phaseoleae</taxon>
        <taxon>Cajanus</taxon>
    </lineage>
</organism>
<evidence type="ECO:0000313" key="2">
    <source>
        <dbReference type="Proteomes" id="UP000075243"/>
    </source>
</evidence>
<accession>A0A151R867</accession>
<evidence type="ECO:0008006" key="3">
    <source>
        <dbReference type="Google" id="ProtNLM"/>
    </source>
</evidence>
<evidence type="ECO:0000313" key="1">
    <source>
        <dbReference type="EMBL" id="KYP38696.1"/>
    </source>
</evidence>
<dbReference type="AlphaFoldDB" id="A0A151R867"/>
<sequence length="92" mass="10386">MRLHQAGLSVTEHAMRFENLVRFYTQAISKGWKCRKFAEGLKHDFRRMVVPMSITEFPTLVEKAKVVECLERVDKLTKTIGGPAGSKSCGDS</sequence>
<dbReference type="Proteomes" id="UP000075243">
    <property type="component" value="Unassembled WGS sequence"/>
</dbReference>
<reference evidence="1" key="1">
    <citation type="journal article" date="2012" name="Nat. Biotechnol.">
        <title>Draft genome sequence of pigeonpea (Cajanus cajan), an orphan legume crop of resource-poor farmers.</title>
        <authorList>
            <person name="Varshney R.K."/>
            <person name="Chen W."/>
            <person name="Li Y."/>
            <person name="Bharti A.K."/>
            <person name="Saxena R.K."/>
            <person name="Schlueter J.A."/>
            <person name="Donoghue M.T."/>
            <person name="Azam S."/>
            <person name="Fan G."/>
            <person name="Whaley A.M."/>
            <person name="Farmer A.D."/>
            <person name="Sheridan J."/>
            <person name="Iwata A."/>
            <person name="Tuteja R."/>
            <person name="Penmetsa R.V."/>
            <person name="Wu W."/>
            <person name="Upadhyaya H.D."/>
            <person name="Yang S.P."/>
            <person name="Shah T."/>
            <person name="Saxena K.B."/>
            <person name="Michael T."/>
            <person name="McCombie W.R."/>
            <person name="Yang B."/>
            <person name="Zhang G."/>
            <person name="Yang H."/>
            <person name="Wang J."/>
            <person name="Spillane C."/>
            <person name="Cook D.R."/>
            <person name="May G.D."/>
            <person name="Xu X."/>
            <person name="Jackson S.A."/>
        </authorList>
    </citation>
    <scope>NUCLEOTIDE SEQUENCE [LARGE SCALE GENOMIC DNA]</scope>
</reference>
<protein>
    <recommendedName>
        <fullName evidence="3">Retrotransposon gag domain-containing protein</fullName>
    </recommendedName>
</protein>
<dbReference type="Gramene" id="C.cajan_41166.t">
    <property type="protein sequence ID" value="C.cajan_41166.t.cds1"/>
    <property type="gene ID" value="C.cajan_41166"/>
</dbReference>
<proteinExistence type="predicted"/>
<keyword evidence="2" id="KW-1185">Reference proteome</keyword>
<name>A0A151R867_CAJCA</name>
<dbReference type="EMBL" id="KQ483974">
    <property type="protein sequence ID" value="KYP38696.1"/>
    <property type="molecule type" value="Genomic_DNA"/>
</dbReference>
<gene>
    <name evidence="1" type="ORF">KK1_040040</name>
</gene>